<dbReference type="PROSITE" id="PS51005">
    <property type="entry name" value="NAC"/>
    <property type="match status" value="1"/>
</dbReference>
<dbReference type="Gramene" id="TVU27234">
    <property type="protein sequence ID" value="TVU27234"/>
    <property type="gene ID" value="EJB05_29831"/>
</dbReference>
<dbReference type="Proteomes" id="UP000324897">
    <property type="component" value="Chromosome 2"/>
</dbReference>
<dbReference type="OrthoDB" id="689135at2759"/>
<keyword evidence="2" id="KW-0238">DNA-binding</keyword>
<feature type="non-terminal residue" evidence="7">
    <location>
        <position position="1"/>
    </location>
</feature>
<protein>
    <recommendedName>
        <fullName evidence="6">NAC domain-containing protein</fullName>
    </recommendedName>
</protein>
<gene>
    <name evidence="7" type="ORF">EJB05_29831</name>
</gene>
<feature type="non-terminal residue" evidence="7">
    <location>
        <position position="728"/>
    </location>
</feature>
<keyword evidence="8" id="KW-1185">Reference proteome</keyword>
<evidence type="ECO:0000313" key="7">
    <source>
        <dbReference type="EMBL" id="TVU27234.1"/>
    </source>
</evidence>
<dbReference type="SUPFAM" id="SSF101941">
    <property type="entry name" value="NAC domain"/>
    <property type="match status" value="1"/>
</dbReference>
<feature type="compositionally biased region" description="Acidic residues" evidence="5">
    <location>
        <begin position="705"/>
        <end position="716"/>
    </location>
</feature>
<dbReference type="InterPro" id="IPR036093">
    <property type="entry name" value="NAC_dom_sf"/>
</dbReference>
<comment type="caution">
    <text evidence="7">The sequence shown here is derived from an EMBL/GenBank/DDBJ whole genome shotgun (WGS) entry which is preliminary data.</text>
</comment>
<feature type="compositionally biased region" description="Basic and acidic residues" evidence="5">
    <location>
        <begin position="490"/>
        <end position="505"/>
    </location>
</feature>
<evidence type="ECO:0000259" key="6">
    <source>
        <dbReference type="PROSITE" id="PS51005"/>
    </source>
</evidence>
<feature type="region of interest" description="Disordered" evidence="5">
    <location>
        <begin position="679"/>
        <end position="717"/>
    </location>
</feature>
<evidence type="ECO:0000256" key="3">
    <source>
        <dbReference type="ARBA" id="ARBA00023163"/>
    </source>
</evidence>
<reference evidence="7 8" key="1">
    <citation type="journal article" date="2019" name="Sci. Rep.">
        <title>A high-quality genome of Eragrostis curvula grass provides insights into Poaceae evolution and supports new strategies to enhance forage quality.</title>
        <authorList>
            <person name="Carballo J."/>
            <person name="Santos B.A.C.M."/>
            <person name="Zappacosta D."/>
            <person name="Garbus I."/>
            <person name="Selva J.P."/>
            <person name="Gallo C.A."/>
            <person name="Diaz A."/>
            <person name="Albertini E."/>
            <person name="Caccamo M."/>
            <person name="Echenique V."/>
        </authorList>
    </citation>
    <scope>NUCLEOTIDE SEQUENCE [LARGE SCALE GENOMIC DNA]</scope>
    <source>
        <strain evidence="8">cv. Victoria</strain>
        <tissue evidence="7">Leaf</tissue>
    </source>
</reference>
<keyword evidence="3" id="KW-0804">Transcription</keyword>
<feature type="region of interest" description="Disordered" evidence="5">
    <location>
        <begin position="389"/>
        <end position="410"/>
    </location>
</feature>
<dbReference type="GO" id="GO:0006355">
    <property type="term" value="P:regulation of DNA-templated transcription"/>
    <property type="evidence" value="ECO:0007669"/>
    <property type="project" value="InterPro"/>
</dbReference>
<name>A0A5J9UV30_9POAL</name>
<dbReference type="PANTHER" id="PTHR31719">
    <property type="entry name" value="NAC TRANSCRIPTION FACTOR 56"/>
    <property type="match status" value="1"/>
</dbReference>
<sequence length="728" mass="81443">MARCQSPPPPPPALSSQPCDIDLIKILQARVGSGAMPAGNNSLTIHEADVYAQDPAALILFEPAVSQDGQKAWYFFSPLTPKSQQRGKRIKRCSGSGVWHDEGKSKPVVTVDGGEARTIGHHSLFAFREMVNGRKGPRTGWIMKEFRLDDGNEGKLVLCKVYTSSRHVPNPAMGNEAEAAEAHVQAVEGPPAQAVVQAEEATTLEGLVKAWIKVVVEREKEVAAKEKEVAAREKDVKAAENVFEAKEVWIKAVALREKEVAAREKEVSAREKAAENVFQAKEAWIKAVTLREKEVAVREKEVSAREKAAENVFQAKEAWIKAVALREKEVAAREKEVSAREKAAENVFQAKEAWIKAVTLREKVAAAREKEVMAGENVFQAKEAEVAPVQVQETEEESVSTGLAEEAAEVQTEEEAMLGMWEEWEECEEEDMRRICRPPHLLSSSAAAAPAPSFRRRRPCSLAQPRPPLLLPAAVARLCSRPGAPLQSTRGDEPPSHDEPRRGQVDDGSWTAELVQLKLMTNPSHFPDGIDPKNACKIEIDVTSFRTVEDGQSVYHKGRVLEWWVDSEEYSIIDMEKDVLQYYCWASNQEANFWYDRDNGEMVRLPTDQELLALLQASKIVKFIMTVDRSEMNVCDDNLEIVHEMNELQIDPRIESEMQIIVRDEDPLVEAIDLEWAEEPQHGVTTAGPERVEEEEKEHYMDPGFDAEGDDPLGADEEWRYFKKKASG</sequence>
<accession>A0A5J9UV30</accession>
<dbReference type="Pfam" id="PF02365">
    <property type="entry name" value="NAM"/>
    <property type="match status" value="1"/>
</dbReference>
<feature type="domain" description="NAC" evidence="6">
    <location>
        <begin position="10"/>
        <end position="164"/>
    </location>
</feature>
<organism evidence="7 8">
    <name type="scientific">Eragrostis curvula</name>
    <name type="common">weeping love grass</name>
    <dbReference type="NCBI Taxonomy" id="38414"/>
    <lineage>
        <taxon>Eukaryota</taxon>
        <taxon>Viridiplantae</taxon>
        <taxon>Streptophyta</taxon>
        <taxon>Embryophyta</taxon>
        <taxon>Tracheophyta</taxon>
        <taxon>Spermatophyta</taxon>
        <taxon>Magnoliopsida</taxon>
        <taxon>Liliopsida</taxon>
        <taxon>Poales</taxon>
        <taxon>Poaceae</taxon>
        <taxon>PACMAD clade</taxon>
        <taxon>Chloridoideae</taxon>
        <taxon>Eragrostideae</taxon>
        <taxon>Eragrostidinae</taxon>
        <taxon>Eragrostis</taxon>
    </lineage>
</organism>
<evidence type="ECO:0000256" key="5">
    <source>
        <dbReference type="SAM" id="MobiDB-lite"/>
    </source>
</evidence>
<evidence type="ECO:0000256" key="2">
    <source>
        <dbReference type="ARBA" id="ARBA00023125"/>
    </source>
</evidence>
<dbReference type="InterPro" id="IPR003441">
    <property type="entry name" value="NAC-dom"/>
</dbReference>
<evidence type="ECO:0000256" key="4">
    <source>
        <dbReference type="ARBA" id="ARBA00023242"/>
    </source>
</evidence>
<evidence type="ECO:0000313" key="8">
    <source>
        <dbReference type="Proteomes" id="UP000324897"/>
    </source>
</evidence>
<feature type="region of interest" description="Disordered" evidence="5">
    <location>
        <begin position="482"/>
        <end position="507"/>
    </location>
</feature>
<dbReference type="GO" id="GO:0003677">
    <property type="term" value="F:DNA binding"/>
    <property type="evidence" value="ECO:0007669"/>
    <property type="project" value="UniProtKB-KW"/>
</dbReference>
<proteinExistence type="predicted"/>
<dbReference type="EMBL" id="RWGY01000013">
    <property type="protein sequence ID" value="TVU27234.1"/>
    <property type="molecule type" value="Genomic_DNA"/>
</dbReference>
<dbReference type="AlphaFoldDB" id="A0A5J9UV30"/>
<keyword evidence="4" id="KW-0539">Nucleus</keyword>
<dbReference type="Gene3D" id="2.170.150.80">
    <property type="entry name" value="NAC domain"/>
    <property type="match status" value="1"/>
</dbReference>
<evidence type="ECO:0000256" key="1">
    <source>
        <dbReference type="ARBA" id="ARBA00023015"/>
    </source>
</evidence>
<keyword evidence="1" id="KW-0805">Transcription regulation</keyword>
<dbReference type="PANTHER" id="PTHR31719:SF179">
    <property type="entry name" value="OS08G0148400 PROTEIN"/>
    <property type="match status" value="1"/>
</dbReference>